<dbReference type="Proteomes" id="UP001143391">
    <property type="component" value="Unassembled WGS sequence"/>
</dbReference>
<dbReference type="Pfam" id="PF00563">
    <property type="entry name" value="EAL"/>
    <property type="match status" value="1"/>
</dbReference>
<dbReference type="InterPro" id="IPR003660">
    <property type="entry name" value="HAMP_dom"/>
</dbReference>
<dbReference type="SUPFAM" id="SSF158472">
    <property type="entry name" value="HAMP domain-like"/>
    <property type="match status" value="1"/>
</dbReference>
<evidence type="ECO:0000256" key="1">
    <source>
        <dbReference type="SAM" id="Phobius"/>
    </source>
</evidence>
<dbReference type="PROSITE" id="PS50883">
    <property type="entry name" value="EAL"/>
    <property type="match status" value="1"/>
</dbReference>
<evidence type="ECO:0000313" key="6">
    <source>
        <dbReference type="Proteomes" id="UP001143391"/>
    </source>
</evidence>
<dbReference type="CDD" id="cd01948">
    <property type="entry name" value="EAL"/>
    <property type="match status" value="1"/>
</dbReference>
<feature type="transmembrane region" description="Helical" evidence="1">
    <location>
        <begin position="21"/>
        <end position="43"/>
    </location>
</feature>
<dbReference type="NCBIfam" id="TIGR00254">
    <property type="entry name" value="GGDEF"/>
    <property type="match status" value="1"/>
</dbReference>
<sequence>MAWTQKTTEISRQRGAITLRSLLLLFTSGLLLLVLIAAASVSFDRFRDYMSNQLQGHARDGATAIGLSLSNAIDGRDPVASASLIDAVFDSGRYLSVVYMNNQGEDVAGRETSLREVDVPDWFVALADLPLPAGEAEVVRGWSQLGKVRVVSHPGRAYEDLWAVTVRMVAGSALIGGLGLVGLFWMVTRLMRPLSAVEKQARALGKRDFRRRVNLTSTRELNQVTLAMNQMADDLGRLFEGQAKLIQHLRKVNNEDSLTGLASRRAFEQRLKVEVESEERAAPGVLFTLQLEEFAEYNQSYGREEADRLLIRVADALEAFVRRHGDSFAGRMTGAGFAVFLPGVSRADGVIWCRQLVEELDGIYSEMSAPMDVSVHAGIAQAAENRTVRDLISAADEALRQVQAEQGSTCHAADLDRPEHHDSEEWRSIIEEAIARERLSLWLQPMVRASDDQVLFHQVFSRIKTVDGWIKAGAFVPMAERFGMIPDIDRWVLVRSLTLLRLQPEASLAMSLGMGSVASETFRQELLERLSAAGKERCRLQIGISEQAIHHHRTAVGLLVRALNRLKVPVLVDRFGVGGVPFSYLRNLRFQALRIDNSFVHDIDTHDDNRFYLESVTTIAKSRGVRVYVTGVETASEYSTLQGIGIDGAMGYHLGRPFEAVDSGQAP</sequence>
<keyword evidence="1" id="KW-1133">Transmembrane helix</keyword>
<feature type="domain" description="HAMP" evidence="3">
    <location>
        <begin position="188"/>
        <end position="240"/>
    </location>
</feature>
<dbReference type="InterPro" id="IPR029787">
    <property type="entry name" value="Nucleotide_cyclase"/>
</dbReference>
<dbReference type="CDD" id="cd06225">
    <property type="entry name" value="HAMP"/>
    <property type="match status" value="1"/>
</dbReference>
<keyword evidence="6" id="KW-1185">Reference proteome</keyword>
<dbReference type="InterPro" id="IPR032244">
    <property type="entry name" value="LapD_MoxY_N"/>
</dbReference>
<keyword evidence="1" id="KW-0812">Transmembrane</keyword>
<dbReference type="EMBL" id="JANCMW010000002">
    <property type="protein sequence ID" value="MDF0749453.1"/>
    <property type="molecule type" value="Genomic_DNA"/>
</dbReference>
<dbReference type="PANTHER" id="PTHR33121">
    <property type="entry name" value="CYCLIC DI-GMP PHOSPHODIESTERASE PDEF"/>
    <property type="match status" value="1"/>
</dbReference>
<dbReference type="InterPro" id="IPR001633">
    <property type="entry name" value="EAL_dom"/>
</dbReference>
<organism evidence="5 6">
    <name type="scientific">Marinobacter iranensis</name>
    <dbReference type="NCBI Taxonomy" id="2962607"/>
    <lineage>
        <taxon>Bacteria</taxon>
        <taxon>Pseudomonadati</taxon>
        <taxon>Pseudomonadota</taxon>
        <taxon>Gammaproteobacteria</taxon>
        <taxon>Pseudomonadales</taxon>
        <taxon>Marinobacteraceae</taxon>
        <taxon>Marinobacter</taxon>
    </lineage>
</organism>
<dbReference type="SUPFAM" id="SSF141868">
    <property type="entry name" value="EAL domain-like"/>
    <property type="match status" value="1"/>
</dbReference>
<dbReference type="Pfam" id="PF00990">
    <property type="entry name" value="GGDEF"/>
    <property type="match status" value="1"/>
</dbReference>
<dbReference type="PANTHER" id="PTHR33121:SF70">
    <property type="entry name" value="SIGNALING PROTEIN YKOW"/>
    <property type="match status" value="1"/>
</dbReference>
<protein>
    <submittedName>
        <fullName evidence="5">GGDEF domain-containing protein</fullName>
    </submittedName>
</protein>
<dbReference type="Gene3D" id="3.30.70.270">
    <property type="match status" value="1"/>
</dbReference>
<dbReference type="CDD" id="cd01949">
    <property type="entry name" value="GGDEF"/>
    <property type="match status" value="1"/>
</dbReference>
<dbReference type="Pfam" id="PF00672">
    <property type="entry name" value="HAMP"/>
    <property type="match status" value="1"/>
</dbReference>
<dbReference type="InterPro" id="IPR042461">
    <property type="entry name" value="LapD_MoxY_peri_C"/>
</dbReference>
<dbReference type="Gene3D" id="3.30.110.200">
    <property type="match status" value="1"/>
</dbReference>
<gene>
    <name evidence="5" type="ORF">NLU14_04325</name>
</gene>
<feature type="domain" description="GGDEF" evidence="4">
    <location>
        <begin position="282"/>
        <end position="415"/>
    </location>
</feature>
<evidence type="ECO:0000259" key="2">
    <source>
        <dbReference type="PROSITE" id="PS50883"/>
    </source>
</evidence>
<reference evidence="5" key="1">
    <citation type="submission" date="2022-07" db="EMBL/GenBank/DDBJ databases">
        <title>Marinobacter iranensis a new bacterium isolate from a hipersaline lake in Iran.</title>
        <authorList>
            <person name="Mohammad A.M.A."/>
            <person name="Cristina S.-P."/>
            <person name="Antonio V."/>
        </authorList>
    </citation>
    <scope>NUCLEOTIDE SEQUENCE</scope>
    <source>
        <strain evidence="5">71-i</strain>
    </source>
</reference>
<proteinExistence type="predicted"/>
<dbReference type="SMART" id="SM00052">
    <property type="entry name" value="EAL"/>
    <property type="match status" value="1"/>
</dbReference>
<feature type="domain" description="EAL" evidence="2">
    <location>
        <begin position="423"/>
        <end position="667"/>
    </location>
</feature>
<comment type="caution">
    <text evidence="5">The sequence shown here is derived from an EMBL/GenBank/DDBJ whole genome shotgun (WGS) entry which is preliminary data.</text>
</comment>
<dbReference type="InterPro" id="IPR035919">
    <property type="entry name" value="EAL_sf"/>
</dbReference>
<dbReference type="PROSITE" id="PS50887">
    <property type="entry name" value="GGDEF"/>
    <property type="match status" value="1"/>
</dbReference>
<dbReference type="SUPFAM" id="SSF55073">
    <property type="entry name" value="Nucleotide cyclase"/>
    <property type="match status" value="1"/>
</dbReference>
<dbReference type="SMART" id="SM00304">
    <property type="entry name" value="HAMP"/>
    <property type="match status" value="1"/>
</dbReference>
<accession>A0ABT5Y750</accession>
<evidence type="ECO:0000259" key="3">
    <source>
        <dbReference type="PROSITE" id="PS50885"/>
    </source>
</evidence>
<dbReference type="Gene3D" id="3.20.20.450">
    <property type="entry name" value="EAL domain"/>
    <property type="match status" value="1"/>
</dbReference>
<dbReference type="InterPro" id="IPR000160">
    <property type="entry name" value="GGDEF_dom"/>
</dbReference>
<dbReference type="PROSITE" id="PS50885">
    <property type="entry name" value="HAMP"/>
    <property type="match status" value="1"/>
</dbReference>
<evidence type="ECO:0000259" key="4">
    <source>
        <dbReference type="PROSITE" id="PS50887"/>
    </source>
</evidence>
<keyword evidence="1" id="KW-0472">Membrane</keyword>
<dbReference type="Pfam" id="PF16448">
    <property type="entry name" value="LapD_MoxY_N"/>
    <property type="match status" value="1"/>
</dbReference>
<evidence type="ECO:0000313" key="5">
    <source>
        <dbReference type="EMBL" id="MDF0749453.1"/>
    </source>
</evidence>
<dbReference type="InterPro" id="IPR043128">
    <property type="entry name" value="Rev_trsase/Diguanyl_cyclase"/>
</dbReference>
<dbReference type="RefSeq" id="WP_275704944.1">
    <property type="nucleotide sequence ID" value="NZ_JANCMW010000002.1"/>
</dbReference>
<name>A0ABT5Y750_9GAMM</name>
<dbReference type="SMART" id="SM00267">
    <property type="entry name" value="GGDEF"/>
    <property type="match status" value="1"/>
</dbReference>
<dbReference type="InterPro" id="IPR050706">
    <property type="entry name" value="Cyclic-di-GMP_PDE-like"/>
</dbReference>
<dbReference type="Gene3D" id="6.20.270.20">
    <property type="entry name" value="LapD/MoxY periplasmic domain"/>
    <property type="match status" value="1"/>
</dbReference>